<dbReference type="PROSITE" id="PS50932">
    <property type="entry name" value="HTH_LACI_2"/>
    <property type="match status" value="1"/>
</dbReference>
<evidence type="ECO:0000259" key="4">
    <source>
        <dbReference type="PROSITE" id="PS50932"/>
    </source>
</evidence>
<dbReference type="Gene3D" id="1.10.260.40">
    <property type="entry name" value="lambda repressor-like DNA-binding domains"/>
    <property type="match status" value="1"/>
</dbReference>
<gene>
    <name evidence="5" type="ORF">P5F74_20465</name>
</gene>
<evidence type="ECO:0000313" key="6">
    <source>
        <dbReference type="Proteomes" id="UP001341820"/>
    </source>
</evidence>
<keyword evidence="2 5" id="KW-0238">DNA-binding</keyword>
<accession>A0ABU6NQV1</accession>
<dbReference type="GO" id="GO:0003677">
    <property type="term" value="F:DNA binding"/>
    <property type="evidence" value="ECO:0007669"/>
    <property type="project" value="UniProtKB-KW"/>
</dbReference>
<organism evidence="5 6">
    <name type="scientific">Shouchella miscanthi</name>
    <dbReference type="NCBI Taxonomy" id="2598861"/>
    <lineage>
        <taxon>Bacteria</taxon>
        <taxon>Bacillati</taxon>
        <taxon>Bacillota</taxon>
        <taxon>Bacilli</taxon>
        <taxon>Bacillales</taxon>
        <taxon>Bacillaceae</taxon>
        <taxon>Shouchella</taxon>
    </lineage>
</organism>
<dbReference type="InterPro" id="IPR028082">
    <property type="entry name" value="Peripla_BP_I"/>
</dbReference>
<keyword evidence="1" id="KW-0805">Transcription regulation</keyword>
<dbReference type="SMART" id="SM00354">
    <property type="entry name" value="HTH_LACI"/>
    <property type="match status" value="1"/>
</dbReference>
<dbReference type="Proteomes" id="UP001341820">
    <property type="component" value="Unassembled WGS sequence"/>
</dbReference>
<dbReference type="Pfam" id="PF00356">
    <property type="entry name" value="LacI"/>
    <property type="match status" value="1"/>
</dbReference>
<name>A0ABU6NQV1_9BACI</name>
<evidence type="ECO:0000256" key="2">
    <source>
        <dbReference type="ARBA" id="ARBA00023125"/>
    </source>
</evidence>
<evidence type="ECO:0000256" key="3">
    <source>
        <dbReference type="ARBA" id="ARBA00023163"/>
    </source>
</evidence>
<dbReference type="PANTHER" id="PTHR30146">
    <property type="entry name" value="LACI-RELATED TRANSCRIPTIONAL REPRESSOR"/>
    <property type="match status" value="1"/>
</dbReference>
<dbReference type="EMBL" id="JAROAS010000069">
    <property type="protein sequence ID" value="MED4130490.1"/>
    <property type="molecule type" value="Genomic_DNA"/>
</dbReference>
<dbReference type="SUPFAM" id="SSF47413">
    <property type="entry name" value="lambda repressor-like DNA-binding domains"/>
    <property type="match status" value="1"/>
</dbReference>
<evidence type="ECO:0000256" key="1">
    <source>
        <dbReference type="ARBA" id="ARBA00023015"/>
    </source>
</evidence>
<comment type="caution">
    <text evidence="5">The sequence shown here is derived from an EMBL/GenBank/DDBJ whole genome shotgun (WGS) entry which is preliminary data.</text>
</comment>
<feature type="domain" description="HTH lacI-type" evidence="4">
    <location>
        <begin position="7"/>
        <end position="61"/>
    </location>
</feature>
<dbReference type="InterPro" id="IPR046335">
    <property type="entry name" value="LacI/GalR-like_sensor"/>
</dbReference>
<keyword evidence="3" id="KW-0804">Transcription</keyword>
<keyword evidence="6" id="KW-1185">Reference proteome</keyword>
<dbReference type="InterPro" id="IPR000843">
    <property type="entry name" value="HTH_LacI"/>
</dbReference>
<dbReference type="Pfam" id="PF13377">
    <property type="entry name" value="Peripla_BP_3"/>
    <property type="match status" value="1"/>
</dbReference>
<dbReference type="Gene3D" id="3.40.50.2300">
    <property type="match status" value="2"/>
</dbReference>
<reference evidence="5 6" key="1">
    <citation type="submission" date="2023-03" db="EMBL/GenBank/DDBJ databases">
        <title>Bacillus Genome Sequencing.</title>
        <authorList>
            <person name="Dunlap C."/>
        </authorList>
    </citation>
    <scope>NUCLEOTIDE SEQUENCE [LARGE SCALE GENOMIC DNA]</scope>
    <source>
        <strain evidence="5 6">B-4107</strain>
    </source>
</reference>
<dbReference type="InterPro" id="IPR010982">
    <property type="entry name" value="Lambda_DNA-bd_dom_sf"/>
</dbReference>
<dbReference type="SUPFAM" id="SSF53822">
    <property type="entry name" value="Periplasmic binding protein-like I"/>
    <property type="match status" value="1"/>
</dbReference>
<evidence type="ECO:0000313" key="5">
    <source>
        <dbReference type="EMBL" id="MED4130490.1"/>
    </source>
</evidence>
<dbReference type="CDD" id="cd06267">
    <property type="entry name" value="PBP1_LacI_sugar_binding-like"/>
    <property type="match status" value="1"/>
</dbReference>
<dbReference type="RefSeq" id="WP_060705999.1">
    <property type="nucleotide sequence ID" value="NZ_CP042163.1"/>
</dbReference>
<dbReference type="CDD" id="cd01392">
    <property type="entry name" value="HTH_LacI"/>
    <property type="match status" value="1"/>
</dbReference>
<protein>
    <submittedName>
        <fullName evidence="5">LacI family DNA-binding transcriptional regulator</fullName>
    </submittedName>
</protein>
<proteinExistence type="predicted"/>
<sequence length="345" mass="38538">MLKKDGVTIYRIAKEANVSPATVSRVLTGSANVREPAKSRVLALINKYNFKPNVMAQSLYLKQSKMLGIILPDIDHPFYSMIVKELERQALEKGYTCLLCNSMQNFSIEQAYLDNLISRQVDGIVFLGGRINQTHPTEELRAGMIDALKHVPIVFVNGKMEGVDAHTIRTDEASGVRRLLELLAHHGHREIGLLGGEVGVSSTDEKVSVFLETMKEKGLIFKEDWIHSSGYSIEAGEKDATHLIHLDDRPTAVLCMNDFVAIGAIKRFRKFGLKVPGDISVTGFDDTYLAEHFPPGVTSVNHNYQKLAKKTIETLVGLIAHEEQQKEAIIPTYVTVRNSCEEWQH</sequence>
<dbReference type="PANTHER" id="PTHR30146:SF150">
    <property type="entry name" value="ARABINOSE METABOLISM TRANSCRIPTIONAL REPRESSOR"/>
    <property type="match status" value="1"/>
</dbReference>